<organism evidence="2 3">
    <name type="scientific">Caerostris extrusa</name>
    <name type="common">Bark spider</name>
    <name type="synonym">Caerostris bankana</name>
    <dbReference type="NCBI Taxonomy" id="172846"/>
    <lineage>
        <taxon>Eukaryota</taxon>
        <taxon>Metazoa</taxon>
        <taxon>Ecdysozoa</taxon>
        <taxon>Arthropoda</taxon>
        <taxon>Chelicerata</taxon>
        <taxon>Arachnida</taxon>
        <taxon>Araneae</taxon>
        <taxon>Araneomorphae</taxon>
        <taxon>Entelegynae</taxon>
        <taxon>Araneoidea</taxon>
        <taxon>Araneidae</taxon>
        <taxon>Caerostris</taxon>
    </lineage>
</organism>
<feature type="compositionally biased region" description="Polar residues" evidence="1">
    <location>
        <begin position="1"/>
        <end position="13"/>
    </location>
</feature>
<feature type="region of interest" description="Disordered" evidence="1">
    <location>
        <begin position="1"/>
        <end position="32"/>
    </location>
</feature>
<gene>
    <name evidence="2" type="ORF">CEXT_186821</name>
</gene>
<evidence type="ECO:0000256" key="1">
    <source>
        <dbReference type="SAM" id="MobiDB-lite"/>
    </source>
</evidence>
<reference evidence="2 3" key="1">
    <citation type="submission" date="2021-06" db="EMBL/GenBank/DDBJ databases">
        <title>Caerostris extrusa draft genome.</title>
        <authorList>
            <person name="Kono N."/>
            <person name="Arakawa K."/>
        </authorList>
    </citation>
    <scope>NUCLEOTIDE SEQUENCE [LARGE SCALE GENOMIC DNA]</scope>
</reference>
<sequence>MTVSFNPSIAVSQKSRKIPLSSQTDSPPSRFPSIPDRDRLCAYSPLLPFSVQPLAIMRVVDRLRVRIQCARFLSYELVENTCWESMRSS</sequence>
<proteinExistence type="predicted"/>
<dbReference type="AlphaFoldDB" id="A0AAV4X6W0"/>
<accession>A0AAV4X6W0</accession>
<keyword evidence="3" id="KW-1185">Reference proteome</keyword>
<protein>
    <submittedName>
        <fullName evidence="2">Uncharacterized protein</fullName>
    </submittedName>
</protein>
<evidence type="ECO:0000313" key="3">
    <source>
        <dbReference type="Proteomes" id="UP001054945"/>
    </source>
</evidence>
<evidence type="ECO:0000313" key="2">
    <source>
        <dbReference type="EMBL" id="GIY90218.1"/>
    </source>
</evidence>
<comment type="caution">
    <text evidence="2">The sequence shown here is derived from an EMBL/GenBank/DDBJ whole genome shotgun (WGS) entry which is preliminary data.</text>
</comment>
<dbReference type="Proteomes" id="UP001054945">
    <property type="component" value="Unassembled WGS sequence"/>
</dbReference>
<name>A0AAV4X6W0_CAEEX</name>
<dbReference type="EMBL" id="BPLR01017304">
    <property type="protein sequence ID" value="GIY90218.1"/>
    <property type="molecule type" value="Genomic_DNA"/>
</dbReference>